<protein>
    <recommendedName>
        <fullName evidence="4">PBP domain-containing protein</fullName>
    </recommendedName>
</protein>
<dbReference type="RefSeq" id="WP_024780351.1">
    <property type="nucleotide sequence ID" value="NZ_CP014262.1"/>
</dbReference>
<feature type="chain" id="PRO_5018718529" description="PBP domain-containing protein" evidence="1">
    <location>
        <begin position="26"/>
        <end position="145"/>
    </location>
</feature>
<accession>A0A3M3EE03</accession>
<dbReference type="Proteomes" id="UP000270661">
    <property type="component" value="Unassembled WGS sequence"/>
</dbReference>
<evidence type="ECO:0000313" key="2">
    <source>
        <dbReference type="EMBL" id="RMM46959.1"/>
    </source>
</evidence>
<keyword evidence="3" id="KW-1185">Reference proteome</keyword>
<dbReference type="KEGG" id="pcg:AXG94_00225"/>
<evidence type="ECO:0008006" key="4">
    <source>
        <dbReference type="Google" id="ProtNLM"/>
    </source>
</evidence>
<sequence>MGFLKRAGCALAGITLYAGSTLVMADVVVVVSTASPVKALASSQVANIFLGKASRFPGGEQATPIDQAEGSAARDEFYTRYTGKSAAQLKTHWSKIIFTGRGQPPETVSNGAEVKKYVASKPGAIGYIDAREVDGSVRVVSSDPQ</sequence>
<dbReference type="OrthoDB" id="5368544at2"/>
<organism evidence="2 3">
    <name type="scientific">Pseudomonas corrugata</name>
    <dbReference type="NCBI Taxonomy" id="47879"/>
    <lineage>
        <taxon>Bacteria</taxon>
        <taxon>Pseudomonadati</taxon>
        <taxon>Pseudomonadota</taxon>
        <taxon>Gammaproteobacteria</taxon>
        <taxon>Pseudomonadales</taxon>
        <taxon>Pseudomonadaceae</taxon>
        <taxon>Pseudomonas</taxon>
    </lineage>
</organism>
<name>A0A3M3EE03_9PSED</name>
<dbReference type="STRING" id="47879.AXG94_00225"/>
<feature type="signal peptide" evidence="1">
    <location>
        <begin position="1"/>
        <end position="25"/>
    </location>
</feature>
<dbReference type="GeneID" id="55642762"/>
<dbReference type="Gene3D" id="3.40.190.10">
    <property type="entry name" value="Periplasmic binding protein-like II"/>
    <property type="match status" value="1"/>
</dbReference>
<keyword evidence="1" id="KW-0732">Signal</keyword>
<evidence type="ECO:0000313" key="3">
    <source>
        <dbReference type="Proteomes" id="UP000270661"/>
    </source>
</evidence>
<evidence type="ECO:0000256" key="1">
    <source>
        <dbReference type="SAM" id="SignalP"/>
    </source>
</evidence>
<proteinExistence type="predicted"/>
<comment type="caution">
    <text evidence="2">The sequence shown here is derived from an EMBL/GenBank/DDBJ whole genome shotgun (WGS) entry which is preliminary data.</text>
</comment>
<reference evidence="2 3" key="1">
    <citation type="submission" date="2018-08" db="EMBL/GenBank/DDBJ databases">
        <title>Recombination of ecologically and evolutionarily significant loci maintains genetic cohesion in the Pseudomonas syringae species complex.</title>
        <authorList>
            <person name="Dillon M."/>
            <person name="Thakur S."/>
            <person name="Almeida R.N.D."/>
            <person name="Weir B.S."/>
            <person name="Guttman D.S."/>
        </authorList>
    </citation>
    <scope>NUCLEOTIDE SEQUENCE [LARGE SCALE GENOMIC DNA]</scope>
    <source>
        <strain evidence="2 3">NCPPB2445</strain>
    </source>
</reference>
<dbReference type="EMBL" id="RBOJ01000089">
    <property type="protein sequence ID" value="RMM46959.1"/>
    <property type="molecule type" value="Genomic_DNA"/>
</dbReference>
<dbReference type="SUPFAM" id="SSF53850">
    <property type="entry name" value="Periplasmic binding protein-like II"/>
    <property type="match status" value="1"/>
</dbReference>
<dbReference type="AlphaFoldDB" id="A0A3M3EE03"/>
<gene>
    <name evidence="2" type="ORF">ALQ77_00661</name>
</gene>